<evidence type="ECO:0000313" key="2">
    <source>
        <dbReference type="Proteomes" id="UP000823775"/>
    </source>
</evidence>
<feature type="non-terminal residue" evidence="1">
    <location>
        <position position="69"/>
    </location>
</feature>
<evidence type="ECO:0000313" key="1">
    <source>
        <dbReference type="EMBL" id="MCD9640137.1"/>
    </source>
</evidence>
<feature type="non-terminal residue" evidence="1">
    <location>
        <position position="1"/>
    </location>
</feature>
<keyword evidence="2" id="KW-1185">Reference proteome</keyword>
<protein>
    <submittedName>
        <fullName evidence="1">Uncharacterized protein</fullName>
    </submittedName>
</protein>
<organism evidence="1 2">
    <name type="scientific">Datura stramonium</name>
    <name type="common">Jimsonweed</name>
    <name type="synonym">Common thornapple</name>
    <dbReference type="NCBI Taxonomy" id="4076"/>
    <lineage>
        <taxon>Eukaryota</taxon>
        <taxon>Viridiplantae</taxon>
        <taxon>Streptophyta</taxon>
        <taxon>Embryophyta</taxon>
        <taxon>Tracheophyta</taxon>
        <taxon>Spermatophyta</taxon>
        <taxon>Magnoliopsida</taxon>
        <taxon>eudicotyledons</taxon>
        <taxon>Gunneridae</taxon>
        <taxon>Pentapetalae</taxon>
        <taxon>asterids</taxon>
        <taxon>lamiids</taxon>
        <taxon>Solanales</taxon>
        <taxon>Solanaceae</taxon>
        <taxon>Solanoideae</taxon>
        <taxon>Datureae</taxon>
        <taxon>Datura</taxon>
    </lineage>
</organism>
<accession>A0ABS8V190</accession>
<dbReference type="Proteomes" id="UP000823775">
    <property type="component" value="Unassembled WGS sequence"/>
</dbReference>
<sequence>RLRISKRLDECTNEPSVWQRPSSEDVFKGFPNPKPHSLNSLPSFFSKDIKNFPRCSMLKEDNGLGLFKP</sequence>
<gene>
    <name evidence="1" type="ORF">HAX54_025248</name>
</gene>
<name>A0ABS8V190_DATST</name>
<comment type="caution">
    <text evidence="1">The sequence shown here is derived from an EMBL/GenBank/DDBJ whole genome shotgun (WGS) entry which is preliminary data.</text>
</comment>
<reference evidence="1 2" key="1">
    <citation type="journal article" date="2021" name="BMC Genomics">
        <title>Datura genome reveals duplications of psychoactive alkaloid biosynthetic genes and high mutation rate following tissue culture.</title>
        <authorList>
            <person name="Rajewski A."/>
            <person name="Carter-House D."/>
            <person name="Stajich J."/>
            <person name="Litt A."/>
        </authorList>
    </citation>
    <scope>NUCLEOTIDE SEQUENCE [LARGE SCALE GENOMIC DNA]</scope>
    <source>
        <strain evidence="1">AR-01</strain>
    </source>
</reference>
<proteinExistence type="predicted"/>
<dbReference type="EMBL" id="JACEIK010003065">
    <property type="protein sequence ID" value="MCD9640137.1"/>
    <property type="molecule type" value="Genomic_DNA"/>
</dbReference>